<accession>A0A1V3WCI5</accession>
<evidence type="ECO:0000313" key="3">
    <source>
        <dbReference type="Proteomes" id="UP000188532"/>
    </source>
</evidence>
<gene>
    <name evidence="2" type="ORF">BZL29_8094</name>
</gene>
<evidence type="ECO:0000256" key="1">
    <source>
        <dbReference type="SAM" id="MobiDB-lite"/>
    </source>
</evidence>
<protein>
    <submittedName>
        <fullName evidence="2">Uncharacterized protein</fullName>
    </submittedName>
</protein>
<dbReference type="EMBL" id="MVBN01000012">
    <property type="protein sequence ID" value="OOK64704.1"/>
    <property type="molecule type" value="Genomic_DNA"/>
</dbReference>
<evidence type="ECO:0000313" key="2">
    <source>
        <dbReference type="EMBL" id="OOK64704.1"/>
    </source>
</evidence>
<organism evidence="2 3">
    <name type="scientific">Mycobacterium kansasii</name>
    <dbReference type="NCBI Taxonomy" id="1768"/>
    <lineage>
        <taxon>Bacteria</taxon>
        <taxon>Bacillati</taxon>
        <taxon>Actinomycetota</taxon>
        <taxon>Actinomycetes</taxon>
        <taxon>Mycobacteriales</taxon>
        <taxon>Mycobacteriaceae</taxon>
        <taxon>Mycobacterium</taxon>
    </lineage>
</organism>
<name>A0A1V3WCI5_MYCKA</name>
<proteinExistence type="predicted"/>
<reference evidence="2 3" key="1">
    <citation type="submission" date="2017-02" db="EMBL/GenBank/DDBJ databases">
        <title>Complete genome sequences of Mycobacterium kansasii strains isolated from rhesus macaques.</title>
        <authorList>
            <person name="Panda A."/>
            <person name="Nagaraj S."/>
            <person name="Zhao X."/>
            <person name="Tettelin H."/>
            <person name="Detolla L.J."/>
        </authorList>
    </citation>
    <scope>NUCLEOTIDE SEQUENCE [LARGE SCALE GENOMIC DNA]</scope>
    <source>
        <strain evidence="2 3">11-3469</strain>
    </source>
</reference>
<comment type="caution">
    <text evidence="2">The sequence shown here is derived from an EMBL/GenBank/DDBJ whole genome shotgun (WGS) entry which is preliminary data.</text>
</comment>
<dbReference type="AlphaFoldDB" id="A0A1V3WCI5"/>
<sequence>MTADVTATGRPHHHGHTNTADHLPGGRSAGTAQGLHACVLCIYVISR</sequence>
<feature type="region of interest" description="Disordered" evidence="1">
    <location>
        <begin position="1"/>
        <end position="27"/>
    </location>
</feature>
<dbReference type="Proteomes" id="UP000188532">
    <property type="component" value="Unassembled WGS sequence"/>
</dbReference>